<protein>
    <submittedName>
        <fullName evidence="3">Pilus assembly protein CpaE</fullName>
    </submittedName>
</protein>
<dbReference type="AlphaFoldDB" id="A0A848QB68"/>
<dbReference type="PANTHER" id="PTHR43384:SF6">
    <property type="entry name" value="SEPTUM SITE-DETERMINING PROTEIN MIND HOMOLOG, CHLOROPLASTIC"/>
    <property type="match status" value="1"/>
</dbReference>
<dbReference type="GO" id="GO:0005829">
    <property type="term" value="C:cytosol"/>
    <property type="evidence" value="ECO:0007669"/>
    <property type="project" value="TreeGrafter"/>
</dbReference>
<dbReference type="Gene3D" id="3.40.50.300">
    <property type="entry name" value="P-loop containing nucleotide triphosphate hydrolases"/>
    <property type="match status" value="1"/>
</dbReference>
<dbReference type="GO" id="GO:0051782">
    <property type="term" value="P:negative regulation of cell division"/>
    <property type="evidence" value="ECO:0007669"/>
    <property type="project" value="TreeGrafter"/>
</dbReference>
<organism evidence="3 4">
    <name type="scientific">Pontixanthobacter rizhaonensis</name>
    <dbReference type="NCBI Taxonomy" id="2730337"/>
    <lineage>
        <taxon>Bacteria</taxon>
        <taxon>Pseudomonadati</taxon>
        <taxon>Pseudomonadota</taxon>
        <taxon>Alphaproteobacteria</taxon>
        <taxon>Sphingomonadales</taxon>
        <taxon>Erythrobacteraceae</taxon>
        <taxon>Pontixanthobacter</taxon>
    </lineage>
</organism>
<name>A0A848QB68_9SPHN</name>
<dbReference type="GO" id="GO:0009898">
    <property type="term" value="C:cytoplasmic side of plasma membrane"/>
    <property type="evidence" value="ECO:0007669"/>
    <property type="project" value="TreeGrafter"/>
</dbReference>
<dbReference type="InterPro" id="IPR011006">
    <property type="entry name" value="CheY-like_superfamily"/>
</dbReference>
<dbReference type="InterPro" id="IPR050625">
    <property type="entry name" value="ParA/MinD_ATPase"/>
</dbReference>
<sequence>MNAPWKPSAGANRDPFAAFICDEAALDVLRPVVIEMGWQPEKCAKGGLRNAVQSLSVAASPNILMVDLSESGDPLTDINGLAEVCEPGTVVIAIGQVNDVRLYRDLLSSGIHDYLLKPLSAGALRDSLNQAQAVFAAPRTSDPESAKRHVSAAIVGTRGGVGASTLATSLSWLFSAEHELPTALLDLDVHFGTGALALDLEPGRGLTDAIDNPSRIDGLFIERAMVRANDNLAILSAEAPINAPLMTDGSAFVQLEEEFRQAFEMTMIDLPRNMLINFPHLLADVNVVVLATEMTLASARDTIRILAWLKTNAAHALPIVVANKVQGGTGEISKADFEASIERSIDFTIPYDIKASTNAAKLGQTFVHANPSSKVTAVVKQLADRVMGASEEELEGQQPAKKSLLGSFDLKSLLAKKKSKKSEPAGADA</sequence>
<evidence type="ECO:0000313" key="4">
    <source>
        <dbReference type="Proteomes" id="UP000561181"/>
    </source>
</evidence>
<dbReference type="SUPFAM" id="SSF52540">
    <property type="entry name" value="P-loop containing nucleoside triphosphate hydrolases"/>
    <property type="match status" value="1"/>
</dbReference>
<dbReference type="SUPFAM" id="SSF52172">
    <property type="entry name" value="CheY-like"/>
    <property type="match status" value="1"/>
</dbReference>
<dbReference type="EMBL" id="JABCRE010000002">
    <property type="protein sequence ID" value="NMW30751.1"/>
    <property type="molecule type" value="Genomic_DNA"/>
</dbReference>
<evidence type="ECO:0000256" key="2">
    <source>
        <dbReference type="ARBA" id="ARBA00022840"/>
    </source>
</evidence>
<dbReference type="InterPro" id="IPR027417">
    <property type="entry name" value="P-loop_NTPase"/>
</dbReference>
<comment type="caution">
    <text evidence="3">The sequence shown here is derived from an EMBL/GenBank/DDBJ whole genome shotgun (WGS) entry which is preliminary data.</text>
</comment>
<dbReference type="GO" id="GO:0016887">
    <property type="term" value="F:ATP hydrolysis activity"/>
    <property type="evidence" value="ECO:0007669"/>
    <property type="project" value="TreeGrafter"/>
</dbReference>
<dbReference type="PANTHER" id="PTHR43384">
    <property type="entry name" value="SEPTUM SITE-DETERMINING PROTEIN MIND HOMOLOG, CHLOROPLASTIC-RELATED"/>
    <property type="match status" value="1"/>
</dbReference>
<reference evidence="3 4" key="1">
    <citation type="submission" date="2020-04" db="EMBL/GenBank/DDBJ databases">
        <authorList>
            <person name="Liu A."/>
        </authorList>
    </citation>
    <scope>NUCLEOTIDE SEQUENCE [LARGE SCALE GENOMIC DNA]</scope>
    <source>
        <strain evidence="3 4">RZ02</strain>
    </source>
</reference>
<dbReference type="GO" id="GO:0005524">
    <property type="term" value="F:ATP binding"/>
    <property type="evidence" value="ECO:0007669"/>
    <property type="project" value="UniProtKB-KW"/>
</dbReference>
<proteinExistence type="predicted"/>
<keyword evidence="2" id="KW-0067">ATP-binding</keyword>
<accession>A0A848QB68</accession>
<evidence type="ECO:0000313" key="3">
    <source>
        <dbReference type="EMBL" id="NMW30751.1"/>
    </source>
</evidence>
<dbReference type="Gene3D" id="3.40.50.2300">
    <property type="match status" value="1"/>
</dbReference>
<dbReference type="RefSeq" id="WP_170009673.1">
    <property type="nucleotide sequence ID" value="NZ_JABCRE010000002.1"/>
</dbReference>
<evidence type="ECO:0000256" key="1">
    <source>
        <dbReference type="ARBA" id="ARBA00022741"/>
    </source>
</evidence>
<gene>
    <name evidence="3" type="ORF">HKD42_01595</name>
</gene>
<keyword evidence="4" id="KW-1185">Reference proteome</keyword>
<dbReference type="Proteomes" id="UP000561181">
    <property type="component" value="Unassembled WGS sequence"/>
</dbReference>
<keyword evidence="1" id="KW-0547">Nucleotide-binding</keyword>